<keyword evidence="9" id="KW-0963">Cytoplasm</keyword>
<dbReference type="AlphaFoldDB" id="A0AAE9YT80"/>
<dbReference type="GO" id="GO:0005737">
    <property type="term" value="C:cytoplasm"/>
    <property type="evidence" value="ECO:0007669"/>
    <property type="project" value="UniProtKB-SubCell"/>
</dbReference>
<dbReference type="InterPro" id="IPR018085">
    <property type="entry name" value="Ura-DNA_Glyclase_AS"/>
</dbReference>
<evidence type="ECO:0000256" key="11">
    <source>
        <dbReference type="RuleBase" id="RU003780"/>
    </source>
</evidence>
<evidence type="ECO:0000256" key="2">
    <source>
        <dbReference type="ARBA" id="ARBA00002631"/>
    </source>
</evidence>
<comment type="function">
    <text evidence="2 9 11">Excises uracil residues from the DNA which can arise as a result of misincorporation of dUMP residues by DNA polymerase or due to deamination of cytosine.</text>
</comment>
<dbReference type="InterPro" id="IPR002043">
    <property type="entry name" value="UDG_fam1"/>
</dbReference>
<sequence length="228" mass="25482">MKTSDSISQPVWQHIIKQQQQQPYFQKLAEEIDRQRQAGEAIYPQESDVFSAFDYVDLTEVKVVILGQDPYHGAGQAHGLAFSVLPGVKVPPSLVNIYKELTTDIAGFTTPGHGYLTPWAKQGVLLLNTVLTVQQAKAHSHAKLGWEQFTDVIIDQINQNNPGCVFILWGSHAQKKGKKIDGDKHHVLAGPHPSPLSAYRGFFGCRHFSKTNTWLEQQGQTPINWCLD</sequence>
<keyword evidence="6 9" id="KW-0227">DNA damage</keyword>
<name>A0AAE9YT80_9GAMM</name>
<dbReference type="CDD" id="cd10027">
    <property type="entry name" value="UDG-F1-like"/>
    <property type="match status" value="1"/>
</dbReference>
<evidence type="ECO:0000256" key="7">
    <source>
        <dbReference type="ARBA" id="ARBA00022801"/>
    </source>
</evidence>
<accession>A0AAE9YT80</accession>
<dbReference type="InterPro" id="IPR036895">
    <property type="entry name" value="Uracil-DNA_glycosylase-like_sf"/>
</dbReference>
<dbReference type="SMART" id="SM00987">
    <property type="entry name" value="UreE_C"/>
    <property type="match status" value="1"/>
</dbReference>
<dbReference type="PROSITE" id="PS00130">
    <property type="entry name" value="U_DNA_GLYCOSYLASE"/>
    <property type="match status" value="1"/>
</dbReference>
<dbReference type="SUPFAM" id="SSF52141">
    <property type="entry name" value="Uracil-DNA glycosylase-like"/>
    <property type="match status" value="1"/>
</dbReference>
<reference evidence="13 14" key="1">
    <citation type="journal article" date="2015" name="Genome Announc.">
        <title>Draft Genome Sequences of Marine Isolates of Thalassomonas viridans and Thalassomonas actiniarum.</title>
        <authorList>
            <person name="Olonade I."/>
            <person name="van Zyl L.J."/>
            <person name="Trindade M."/>
        </authorList>
    </citation>
    <scope>NUCLEOTIDE SEQUENCE [LARGE SCALE GENOMIC DNA]</scope>
    <source>
        <strain evidence="13 14">A5K-106</strain>
    </source>
</reference>
<proteinExistence type="inferred from homology"/>
<evidence type="ECO:0000259" key="12">
    <source>
        <dbReference type="SMART" id="SM00986"/>
    </source>
</evidence>
<evidence type="ECO:0000256" key="6">
    <source>
        <dbReference type="ARBA" id="ARBA00022763"/>
    </source>
</evidence>
<dbReference type="SMART" id="SM00986">
    <property type="entry name" value="UDG"/>
    <property type="match status" value="1"/>
</dbReference>
<dbReference type="EMBL" id="CP059735">
    <property type="protein sequence ID" value="WDD99888.1"/>
    <property type="molecule type" value="Genomic_DNA"/>
</dbReference>
<dbReference type="KEGG" id="tact:SG35_004270"/>
<evidence type="ECO:0000313" key="13">
    <source>
        <dbReference type="EMBL" id="WDD99888.1"/>
    </source>
</evidence>
<keyword evidence="14" id="KW-1185">Reference proteome</keyword>
<dbReference type="HAMAP" id="MF_00148">
    <property type="entry name" value="UDG"/>
    <property type="match status" value="1"/>
</dbReference>
<dbReference type="EC" id="3.2.2.27" evidence="4 9"/>
<evidence type="ECO:0000256" key="9">
    <source>
        <dbReference type="HAMAP-Rule" id="MF_00148"/>
    </source>
</evidence>
<dbReference type="NCBIfam" id="NF003589">
    <property type="entry name" value="PRK05254.1-2"/>
    <property type="match status" value="1"/>
</dbReference>
<dbReference type="NCBIfam" id="TIGR00628">
    <property type="entry name" value="ung"/>
    <property type="match status" value="1"/>
</dbReference>
<keyword evidence="7 9" id="KW-0378">Hydrolase</keyword>
<organism evidence="13 14">
    <name type="scientific">Thalassomonas actiniarum</name>
    <dbReference type="NCBI Taxonomy" id="485447"/>
    <lineage>
        <taxon>Bacteria</taxon>
        <taxon>Pseudomonadati</taxon>
        <taxon>Pseudomonadota</taxon>
        <taxon>Gammaproteobacteria</taxon>
        <taxon>Alteromonadales</taxon>
        <taxon>Colwelliaceae</taxon>
        <taxon>Thalassomonas</taxon>
    </lineage>
</organism>
<dbReference type="NCBIfam" id="NF003588">
    <property type="entry name" value="PRK05254.1-1"/>
    <property type="match status" value="1"/>
</dbReference>
<dbReference type="GO" id="GO:0004844">
    <property type="term" value="F:uracil DNA N-glycosylase activity"/>
    <property type="evidence" value="ECO:0007669"/>
    <property type="project" value="UniProtKB-UniRule"/>
</dbReference>
<comment type="catalytic activity">
    <reaction evidence="1 9 11">
        <text>Hydrolyzes single-stranded DNA or mismatched double-stranded DNA and polynucleotides, releasing free uracil.</text>
        <dbReference type="EC" id="3.2.2.27"/>
    </reaction>
</comment>
<evidence type="ECO:0000256" key="1">
    <source>
        <dbReference type="ARBA" id="ARBA00001400"/>
    </source>
</evidence>
<protein>
    <recommendedName>
        <fullName evidence="5 9">Uracil-DNA glycosylase</fullName>
        <shortName evidence="9">UDG</shortName>
        <ecNumber evidence="4 9">3.2.2.27</ecNumber>
    </recommendedName>
</protein>
<dbReference type="InterPro" id="IPR005122">
    <property type="entry name" value="Uracil-DNA_glycosylase-like"/>
</dbReference>
<dbReference type="FunFam" id="3.40.470.10:FF:000001">
    <property type="entry name" value="Uracil-DNA glycosylase"/>
    <property type="match status" value="1"/>
</dbReference>
<comment type="subcellular location">
    <subcellularLocation>
        <location evidence="9">Cytoplasm</location>
    </subcellularLocation>
</comment>
<dbReference type="Gene3D" id="3.40.470.10">
    <property type="entry name" value="Uracil-DNA glycosylase-like domain"/>
    <property type="match status" value="1"/>
</dbReference>
<reference evidence="13 14" key="2">
    <citation type="journal article" date="2022" name="Mar. Drugs">
        <title>Bioassay-Guided Fractionation Leads to the Detection of Cholic Acid Generated by the Rare Thalassomonas sp.</title>
        <authorList>
            <person name="Pheiffer F."/>
            <person name="Schneider Y.K."/>
            <person name="Hansen E.H."/>
            <person name="Andersen J.H."/>
            <person name="Isaksson J."/>
            <person name="Busche T."/>
            <person name="R C."/>
            <person name="Kalinowski J."/>
            <person name="Zyl L.V."/>
            <person name="Trindade M."/>
        </authorList>
    </citation>
    <scope>NUCLEOTIDE SEQUENCE [LARGE SCALE GENOMIC DNA]</scope>
    <source>
        <strain evidence="13 14">A5K-106</strain>
    </source>
</reference>
<dbReference type="PANTHER" id="PTHR11264">
    <property type="entry name" value="URACIL-DNA GLYCOSYLASE"/>
    <property type="match status" value="1"/>
</dbReference>
<dbReference type="NCBIfam" id="NF003591">
    <property type="entry name" value="PRK05254.1-4"/>
    <property type="match status" value="1"/>
</dbReference>
<dbReference type="Pfam" id="PF03167">
    <property type="entry name" value="UDG"/>
    <property type="match status" value="1"/>
</dbReference>
<dbReference type="GO" id="GO:0097510">
    <property type="term" value="P:base-excision repair, AP site formation via deaminated base removal"/>
    <property type="evidence" value="ECO:0007669"/>
    <property type="project" value="TreeGrafter"/>
</dbReference>
<evidence type="ECO:0000256" key="10">
    <source>
        <dbReference type="PROSITE-ProRule" id="PRU10072"/>
    </source>
</evidence>
<evidence type="ECO:0000256" key="4">
    <source>
        <dbReference type="ARBA" id="ARBA00012030"/>
    </source>
</evidence>
<dbReference type="RefSeq" id="WP_044831877.1">
    <property type="nucleotide sequence ID" value="NZ_CP059735.1"/>
</dbReference>
<keyword evidence="8 9" id="KW-0234">DNA repair</keyword>
<dbReference type="NCBIfam" id="NF003592">
    <property type="entry name" value="PRK05254.1-5"/>
    <property type="match status" value="1"/>
</dbReference>
<evidence type="ECO:0000256" key="3">
    <source>
        <dbReference type="ARBA" id="ARBA00008184"/>
    </source>
</evidence>
<comment type="similarity">
    <text evidence="3 9 11">Belongs to the uracil-DNA glycosylase (UDG) superfamily. UNG family.</text>
</comment>
<evidence type="ECO:0000313" key="14">
    <source>
        <dbReference type="Proteomes" id="UP000032568"/>
    </source>
</evidence>
<evidence type="ECO:0000256" key="5">
    <source>
        <dbReference type="ARBA" id="ARBA00018429"/>
    </source>
</evidence>
<feature type="domain" description="Uracil-DNA glycosylase-like" evidence="12">
    <location>
        <begin position="53"/>
        <end position="215"/>
    </location>
</feature>
<keyword evidence="13" id="KW-0326">Glycosidase</keyword>
<feature type="active site" description="Proton acceptor" evidence="9 10">
    <location>
        <position position="69"/>
    </location>
</feature>
<evidence type="ECO:0000256" key="8">
    <source>
        <dbReference type="ARBA" id="ARBA00023204"/>
    </source>
</evidence>
<gene>
    <name evidence="9 13" type="primary">ung</name>
    <name evidence="13" type="ORF">SG35_004270</name>
</gene>
<dbReference type="Proteomes" id="UP000032568">
    <property type="component" value="Chromosome"/>
</dbReference>
<dbReference type="PANTHER" id="PTHR11264:SF0">
    <property type="entry name" value="URACIL-DNA GLYCOSYLASE"/>
    <property type="match status" value="1"/>
</dbReference>